<reference evidence="8 9" key="1">
    <citation type="submission" date="2019-04" db="EMBL/GenBank/DDBJ databases">
        <authorList>
            <consortium name="Wellcome Sanger Institute Data Sharing"/>
        </authorList>
    </citation>
    <scope>NUCLEOTIDE SEQUENCE [LARGE SCALE GENOMIC DNA]</scope>
</reference>
<dbReference type="PANTHER" id="PTHR19282:SF511">
    <property type="entry name" value="TETRASPANIN"/>
    <property type="match status" value="1"/>
</dbReference>
<organism evidence="8 9">
    <name type="scientific">Scleropages formosus</name>
    <name type="common">Asian bonytongue</name>
    <name type="synonym">Osteoglossum formosum</name>
    <dbReference type="NCBI Taxonomy" id="113540"/>
    <lineage>
        <taxon>Eukaryota</taxon>
        <taxon>Metazoa</taxon>
        <taxon>Chordata</taxon>
        <taxon>Craniata</taxon>
        <taxon>Vertebrata</taxon>
        <taxon>Euteleostomi</taxon>
        <taxon>Actinopterygii</taxon>
        <taxon>Neopterygii</taxon>
        <taxon>Teleostei</taxon>
        <taxon>Osteoglossocephala</taxon>
        <taxon>Osteoglossomorpha</taxon>
        <taxon>Osteoglossiformes</taxon>
        <taxon>Osteoglossidae</taxon>
        <taxon>Scleropages</taxon>
    </lineage>
</organism>
<sequence>MKQFNLKVSGMSLITVGALCRTTFSRMESFTGPAMTHTPTALAVLGATISLIALSGSIGAWAGSRVLLGLFAGLLMLILAVEIVGGILLYIFSSKVEEEFILKAKAVITEYNMKDKAAIDELQSKFQCCGAVNYTDWFHSRGWHNGTSVPDSCCQLSSKACGKNAVTGKIYHKGCVLAIKIYLEKNAVGLGATCISLVTMEFLGTLLGLCLLHNIPHGKRTKTSDD</sequence>
<evidence type="ECO:0000256" key="6">
    <source>
        <dbReference type="PIRSR" id="PIRSR002419-1"/>
    </source>
</evidence>
<evidence type="ECO:0000256" key="5">
    <source>
        <dbReference type="ARBA" id="ARBA00023136"/>
    </source>
</evidence>
<dbReference type="InterPro" id="IPR018499">
    <property type="entry name" value="Tetraspanin/Peripherin"/>
</dbReference>
<evidence type="ECO:0000313" key="9">
    <source>
        <dbReference type="Proteomes" id="UP000694397"/>
    </source>
</evidence>
<dbReference type="PIRSF" id="PIRSF002419">
    <property type="entry name" value="Tetraspanin"/>
    <property type="match status" value="1"/>
</dbReference>
<evidence type="ECO:0000256" key="4">
    <source>
        <dbReference type="ARBA" id="ARBA00022989"/>
    </source>
</evidence>
<evidence type="ECO:0000256" key="2">
    <source>
        <dbReference type="ARBA" id="ARBA00006840"/>
    </source>
</evidence>
<dbReference type="GO" id="GO:0005886">
    <property type="term" value="C:plasma membrane"/>
    <property type="evidence" value="ECO:0007669"/>
    <property type="project" value="TreeGrafter"/>
</dbReference>
<dbReference type="InterPro" id="IPR000301">
    <property type="entry name" value="Tetraspanin_animals"/>
</dbReference>
<evidence type="ECO:0000256" key="3">
    <source>
        <dbReference type="ARBA" id="ARBA00022692"/>
    </source>
</evidence>
<evidence type="ECO:0000256" key="7">
    <source>
        <dbReference type="RuleBase" id="RU361218"/>
    </source>
</evidence>
<evidence type="ECO:0000313" key="8">
    <source>
        <dbReference type="Ensembl" id="ENSSFOP00015035733.2"/>
    </source>
</evidence>
<dbReference type="Ensembl" id="ENSSFOT00015036122.2">
    <property type="protein sequence ID" value="ENSSFOP00015035733.2"/>
    <property type="gene ID" value="ENSSFOG00015022758.2"/>
</dbReference>
<feature type="transmembrane region" description="Helical" evidence="7">
    <location>
        <begin position="41"/>
        <end position="61"/>
    </location>
</feature>
<dbReference type="GeneTree" id="ENSGT00940000156832"/>
<reference evidence="8" key="3">
    <citation type="submission" date="2025-09" db="UniProtKB">
        <authorList>
            <consortium name="Ensembl"/>
        </authorList>
    </citation>
    <scope>IDENTIFICATION</scope>
</reference>
<comment type="subcellular location">
    <subcellularLocation>
        <location evidence="1 7">Membrane</location>
        <topology evidence="1 7">Multi-pass membrane protein</topology>
    </subcellularLocation>
</comment>
<dbReference type="Gene3D" id="1.10.1450.10">
    <property type="entry name" value="Tetraspanin"/>
    <property type="match status" value="1"/>
</dbReference>
<proteinExistence type="inferred from homology"/>
<dbReference type="Proteomes" id="UP000694397">
    <property type="component" value="Chromosome 8"/>
</dbReference>
<dbReference type="PANTHER" id="PTHR19282">
    <property type="entry name" value="TETRASPANIN"/>
    <property type="match status" value="1"/>
</dbReference>
<keyword evidence="3 7" id="KW-0812">Transmembrane</keyword>
<dbReference type="InterPro" id="IPR008952">
    <property type="entry name" value="Tetraspanin_EC2_sf"/>
</dbReference>
<dbReference type="SUPFAM" id="SSF48652">
    <property type="entry name" value="Tetraspanin"/>
    <property type="match status" value="1"/>
</dbReference>
<protein>
    <recommendedName>
        <fullName evidence="7">Tetraspanin</fullName>
    </recommendedName>
</protein>
<keyword evidence="6" id="KW-1015">Disulfide bond</keyword>
<reference evidence="8" key="2">
    <citation type="submission" date="2025-08" db="UniProtKB">
        <authorList>
            <consortium name="Ensembl"/>
        </authorList>
    </citation>
    <scope>IDENTIFICATION</scope>
</reference>
<feature type="transmembrane region" description="Helical" evidence="7">
    <location>
        <begin position="68"/>
        <end position="92"/>
    </location>
</feature>
<feature type="transmembrane region" description="Helical" evidence="7">
    <location>
        <begin position="187"/>
        <end position="212"/>
    </location>
</feature>
<dbReference type="Pfam" id="PF00335">
    <property type="entry name" value="Tetraspanin"/>
    <property type="match status" value="1"/>
</dbReference>
<comment type="similarity">
    <text evidence="2 7">Belongs to the tetraspanin (TM4SF) family.</text>
</comment>
<gene>
    <name evidence="8" type="primary">LOC108941587</name>
</gene>
<keyword evidence="4 7" id="KW-1133">Transmembrane helix</keyword>
<evidence type="ECO:0000256" key="1">
    <source>
        <dbReference type="ARBA" id="ARBA00004141"/>
    </source>
</evidence>
<dbReference type="AlphaFoldDB" id="A0A8C9SJI8"/>
<keyword evidence="9" id="KW-1185">Reference proteome</keyword>
<keyword evidence="5 7" id="KW-0472">Membrane</keyword>
<accession>A0A8C9SJI8</accession>
<dbReference type="PRINTS" id="PR00259">
    <property type="entry name" value="TMFOUR"/>
</dbReference>
<name>A0A8C9SJI8_SCLFO</name>
<comment type="caution">
    <text evidence="7">Lacks conserved residue(s) required for the propagation of feature annotation.</text>
</comment>
<feature type="disulfide bond" evidence="6">
    <location>
        <begin position="128"/>
        <end position="161"/>
    </location>
</feature>